<keyword evidence="1 4" id="KW-0645">Protease</keyword>
<feature type="region of interest" description="Disordered" evidence="5">
    <location>
        <begin position="399"/>
        <end position="425"/>
    </location>
</feature>
<dbReference type="InterPro" id="IPR036852">
    <property type="entry name" value="Peptidase_S8/S53_dom_sf"/>
</dbReference>
<name>A0A011NW44_9PROT</name>
<protein>
    <submittedName>
        <fullName evidence="7">Calcium-dependent protease</fullName>
        <ecNumber evidence="7">3.4.21.-</ecNumber>
    </submittedName>
</protein>
<dbReference type="PROSITE" id="PS51892">
    <property type="entry name" value="SUBTILASE"/>
    <property type="match status" value="1"/>
</dbReference>
<dbReference type="Gene3D" id="3.40.50.200">
    <property type="entry name" value="Peptidase S8/S53 domain"/>
    <property type="match status" value="1"/>
</dbReference>
<dbReference type="CDD" id="cd07498">
    <property type="entry name" value="Peptidases_S8_15"/>
    <property type="match status" value="1"/>
</dbReference>
<feature type="active site" description="Charge relay system" evidence="4">
    <location>
        <position position="278"/>
    </location>
</feature>
<accession>A0A011NW44</accession>
<evidence type="ECO:0000256" key="3">
    <source>
        <dbReference type="ARBA" id="ARBA00022825"/>
    </source>
</evidence>
<dbReference type="InterPro" id="IPR022398">
    <property type="entry name" value="Peptidase_S8_His-AS"/>
</dbReference>
<dbReference type="Pfam" id="PF01483">
    <property type="entry name" value="P_proprotein"/>
    <property type="match status" value="2"/>
</dbReference>
<evidence type="ECO:0000259" key="6">
    <source>
        <dbReference type="PROSITE" id="PS51829"/>
    </source>
</evidence>
<dbReference type="GO" id="GO:0016485">
    <property type="term" value="P:protein processing"/>
    <property type="evidence" value="ECO:0007669"/>
    <property type="project" value="TreeGrafter"/>
</dbReference>
<evidence type="ECO:0000256" key="5">
    <source>
        <dbReference type="SAM" id="MobiDB-lite"/>
    </source>
</evidence>
<keyword evidence="3 4" id="KW-0720">Serine protease</keyword>
<reference evidence="7 8" key="1">
    <citation type="submission" date="2014-02" db="EMBL/GenBank/DDBJ databases">
        <title>Expanding our view of genomic diversity in Candidatus Accumulibacter clades.</title>
        <authorList>
            <person name="Skennerton C.T."/>
            <person name="Barr J.J."/>
            <person name="Slater F.R."/>
            <person name="Bond P.L."/>
            <person name="Tyson G.W."/>
        </authorList>
    </citation>
    <scope>NUCLEOTIDE SEQUENCE [LARGE SCALE GENOMIC DNA]</scope>
    <source>
        <strain evidence="8">BA-92</strain>
    </source>
</reference>
<feature type="active site" description="Charge relay system" evidence="4">
    <location>
        <position position="463"/>
    </location>
</feature>
<dbReference type="PROSITE" id="PS00138">
    <property type="entry name" value="SUBTILASE_SER"/>
    <property type="match status" value="1"/>
</dbReference>
<feature type="domain" description="P/Homo B" evidence="6">
    <location>
        <begin position="527"/>
        <end position="661"/>
    </location>
</feature>
<feature type="compositionally biased region" description="Low complexity" evidence="5">
    <location>
        <begin position="196"/>
        <end position="205"/>
    </location>
</feature>
<dbReference type="InterPro" id="IPR034054">
    <property type="entry name" value="Pep_S8_PrcA"/>
</dbReference>
<dbReference type="GO" id="GO:0016020">
    <property type="term" value="C:membrane"/>
    <property type="evidence" value="ECO:0007669"/>
    <property type="project" value="TreeGrafter"/>
</dbReference>
<comment type="caution">
    <text evidence="7">The sequence shown here is derived from an EMBL/GenBank/DDBJ whole genome shotgun (WGS) entry which is preliminary data.</text>
</comment>
<dbReference type="GO" id="GO:0004252">
    <property type="term" value="F:serine-type endopeptidase activity"/>
    <property type="evidence" value="ECO:0007669"/>
    <property type="project" value="UniProtKB-UniRule"/>
</dbReference>
<dbReference type="PRINTS" id="PR00723">
    <property type="entry name" value="SUBTILISIN"/>
</dbReference>
<dbReference type="GO" id="GO:0005737">
    <property type="term" value="C:cytoplasm"/>
    <property type="evidence" value="ECO:0007669"/>
    <property type="project" value="UniProtKB-ARBA"/>
</dbReference>
<dbReference type="EC" id="3.4.21.-" evidence="7"/>
<dbReference type="InterPro" id="IPR000209">
    <property type="entry name" value="Peptidase_S8/S53_dom"/>
</dbReference>
<dbReference type="PANTHER" id="PTHR42884:SF14">
    <property type="entry name" value="NEUROENDOCRINE CONVERTASE 1"/>
    <property type="match status" value="1"/>
</dbReference>
<keyword evidence="2 4" id="KW-0378">Hydrolase</keyword>
<dbReference type="Pfam" id="PF00082">
    <property type="entry name" value="Peptidase_S8"/>
    <property type="match status" value="1"/>
</dbReference>
<feature type="active site" description="Charge relay system" evidence="4">
    <location>
        <position position="244"/>
    </location>
</feature>
<sequence length="784" mass="82514">MPKYLVDGKPIQLEVDPDYVAVEFKPAQRSVMARAVASDGEVGDFRDRIDVPEFALTLVPTAVSPAGAVRSDNAVRSMRSSAAVSRASPVFRRGTTRIIPTRRVALAFSPAVDEAQQAELLAAHGLKLLTRSAYGEVSAELTDTDADVFEVAEKLTALAQVEFAEPDLITITPRDQARGPTPGANGGMVSPLTGQPHAAAAEPHAAAAGRDPLLGQQYYLERLQAIAATAEVAPRPDIVVAILDEGVDTTHPDLGGVTRGYDGTDDDEFQEPKGNDAHGTACAGIVGATANNAIGIRGVAAGCSMFAVRIAHSDNTGKNWVTTNEWIARSINWSWANGADVLSNSWGGGSPSNQISRAFDRARAQGRGGLGSVIVIAAGNDDSPVDFPGNLSNVLTVAASNQDDQPKTKTSSDGETWWGSNHGPEVDVAAPGVRIATTDISGERGYNRSTNAGDYVLDFNGTSSACPQAAAVCALVLSANPTLSEAEVRTILRETADKVGSVTYDANGHHERMGQGRVNALQAVRRARPAVETGSEFDRFPNLAIPDANASGISDGVESSARGVVTAVEVQVDIEHSYRGDLRVSLLPPDGAAILLHNREGGGAKDLKELYTPANSPALASWLRTQARAAGSWRLHVADLANRDLGRLKHWRLKLDVAAPAKEASVVVVPSNGSIPDNSSVGLESHAELALAGSIAELSVAVEITHTWRGDLEVSLIHGGQTLRLHERSGGSAHNLFQTYSSAELPLSALLGKEASGTWTLRVADRAARDTGKLARWSLQVKVA</sequence>
<evidence type="ECO:0000256" key="1">
    <source>
        <dbReference type="ARBA" id="ARBA00022670"/>
    </source>
</evidence>
<dbReference type="PATRIC" id="fig|1454003.3.peg.2337"/>
<dbReference type="EMBL" id="JEMX01000052">
    <property type="protein sequence ID" value="EXI79556.1"/>
    <property type="molecule type" value="Genomic_DNA"/>
</dbReference>
<gene>
    <name evidence="7" type="primary">prcA</name>
    <name evidence="7" type="ORF">AW10_02289</name>
</gene>
<dbReference type="SUPFAM" id="SSF52743">
    <property type="entry name" value="Subtilisin-like"/>
    <property type="match status" value="1"/>
</dbReference>
<evidence type="ECO:0000313" key="7">
    <source>
        <dbReference type="EMBL" id="EXI79556.1"/>
    </source>
</evidence>
<dbReference type="SUPFAM" id="SSF49785">
    <property type="entry name" value="Galactose-binding domain-like"/>
    <property type="match status" value="2"/>
</dbReference>
<feature type="domain" description="P/Homo B" evidence="6">
    <location>
        <begin position="667"/>
        <end position="784"/>
    </location>
</feature>
<evidence type="ECO:0000256" key="4">
    <source>
        <dbReference type="PROSITE-ProRule" id="PRU01240"/>
    </source>
</evidence>
<dbReference type="Proteomes" id="UP000021816">
    <property type="component" value="Unassembled WGS sequence"/>
</dbReference>
<dbReference type="GO" id="GO:0012505">
    <property type="term" value="C:endomembrane system"/>
    <property type="evidence" value="ECO:0007669"/>
    <property type="project" value="UniProtKB-ARBA"/>
</dbReference>
<feature type="region of interest" description="Disordered" evidence="5">
    <location>
        <begin position="173"/>
        <end position="205"/>
    </location>
</feature>
<dbReference type="Gene3D" id="2.60.120.260">
    <property type="entry name" value="Galactose-binding domain-like"/>
    <property type="match status" value="2"/>
</dbReference>
<dbReference type="InterPro" id="IPR008979">
    <property type="entry name" value="Galactose-bd-like_sf"/>
</dbReference>
<evidence type="ECO:0000256" key="2">
    <source>
        <dbReference type="ARBA" id="ARBA00022801"/>
    </source>
</evidence>
<dbReference type="AlphaFoldDB" id="A0A011NW44"/>
<dbReference type="PANTHER" id="PTHR42884">
    <property type="entry name" value="PROPROTEIN CONVERTASE SUBTILISIN/KEXIN-RELATED"/>
    <property type="match status" value="1"/>
</dbReference>
<dbReference type="PROSITE" id="PS51829">
    <property type="entry name" value="P_HOMO_B"/>
    <property type="match status" value="2"/>
</dbReference>
<dbReference type="InterPro" id="IPR015500">
    <property type="entry name" value="Peptidase_S8_subtilisin-rel"/>
</dbReference>
<dbReference type="PROSITE" id="PS00137">
    <property type="entry name" value="SUBTILASE_HIS"/>
    <property type="match status" value="1"/>
</dbReference>
<evidence type="ECO:0000313" key="8">
    <source>
        <dbReference type="Proteomes" id="UP000021816"/>
    </source>
</evidence>
<dbReference type="InterPro" id="IPR023828">
    <property type="entry name" value="Peptidase_S8_Ser-AS"/>
</dbReference>
<dbReference type="STRING" id="1454003.AW10_02289"/>
<proteinExistence type="inferred from homology"/>
<comment type="similarity">
    <text evidence="4">Belongs to the peptidase S8 family.</text>
</comment>
<organism evidence="7 8">
    <name type="scientific">Candidatus Accumulibacter appositus</name>
    <dbReference type="NCBI Taxonomy" id="1454003"/>
    <lineage>
        <taxon>Bacteria</taxon>
        <taxon>Pseudomonadati</taxon>
        <taxon>Pseudomonadota</taxon>
        <taxon>Betaproteobacteria</taxon>
        <taxon>Candidatus Accumulibacter</taxon>
    </lineage>
</organism>
<dbReference type="InterPro" id="IPR002884">
    <property type="entry name" value="P_dom"/>
</dbReference>